<keyword evidence="7" id="KW-1185">Reference proteome</keyword>
<feature type="compositionally biased region" description="Basic and acidic residues" evidence="5">
    <location>
        <begin position="75"/>
        <end position="89"/>
    </location>
</feature>
<organism evidence="6 7">
    <name type="scientific">Scytalidium lignicola</name>
    <name type="common">Hyphomycete</name>
    <dbReference type="NCBI Taxonomy" id="5539"/>
    <lineage>
        <taxon>Eukaryota</taxon>
        <taxon>Fungi</taxon>
        <taxon>Dikarya</taxon>
        <taxon>Ascomycota</taxon>
        <taxon>Pezizomycotina</taxon>
        <taxon>Leotiomycetes</taxon>
        <taxon>Leotiomycetes incertae sedis</taxon>
        <taxon>Scytalidium</taxon>
    </lineage>
</organism>
<dbReference type="AlphaFoldDB" id="A0A3E2HS02"/>
<proteinExistence type="inferred from homology"/>
<comment type="caution">
    <text evidence="6">The sequence shown here is derived from an EMBL/GenBank/DDBJ whole genome shotgun (WGS) entry which is preliminary data.</text>
</comment>
<dbReference type="OrthoDB" id="551633at2759"/>
<dbReference type="PANTHER" id="PTHR14577:SF0">
    <property type="entry name" value="NUCLEOLAR PROTEIN 12"/>
    <property type="match status" value="1"/>
</dbReference>
<evidence type="ECO:0008006" key="8">
    <source>
        <dbReference type="Google" id="ProtNLM"/>
    </source>
</evidence>
<dbReference type="GO" id="GO:0005730">
    <property type="term" value="C:nucleolus"/>
    <property type="evidence" value="ECO:0007669"/>
    <property type="project" value="UniProtKB-SubCell"/>
</dbReference>
<dbReference type="Proteomes" id="UP000258309">
    <property type="component" value="Unassembled WGS sequence"/>
</dbReference>
<sequence length="236" mass="27439">MPEIQVFRPPRPKKSVLPPLSKKRKTTSSVEEISFDFSAREDYLTGFHKRKVHRVKMAQEEAAKKDREERIRMRKQLREDRKQELEDHVNAVNAALRDTEPRKEGDGRSEEGEEEEGWGGIKDDENVDPIADLLDHEEEYIDEDKYTTVTVEEIDIDKDGIHRIADEEDDEGDANDEKKKKAEASKPPGQGSTPKKIWPKKDHKKRFRYETKLERKLTMSKLKASKMAKAKARKGE</sequence>
<dbReference type="InterPro" id="IPR019186">
    <property type="entry name" value="Nucleolar_protein_12"/>
</dbReference>
<feature type="non-terminal residue" evidence="6">
    <location>
        <position position="236"/>
    </location>
</feature>
<comment type="similarity">
    <text evidence="2">Belongs to the RRP17 family.</text>
</comment>
<name>A0A3E2HS02_SCYLI</name>
<evidence type="ECO:0000256" key="4">
    <source>
        <dbReference type="ARBA" id="ARBA00023242"/>
    </source>
</evidence>
<feature type="region of interest" description="Disordered" evidence="5">
    <location>
        <begin position="1"/>
        <end position="32"/>
    </location>
</feature>
<comment type="subcellular location">
    <subcellularLocation>
        <location evidence="1">Nucleus</location>
        <location evidence="1">Nucleolus</location>
    </subcellularLocation>
</comment>
<protein>
    <recommendedName>
        <fullName evidence="8">Ribosomal RNA-processing protein 17</fullName>
    </recommendedName>
</protein>
<dbReference type="PANTHER" id="PTHR14577">
    <property type="entry name" value="NUCLEOLAR PROTEIN 12"/>
    <property type="match status" value="1"/>
</dbReference>
<evidence type="ECO:0000256" key="3">
    <source>
        <dbReference type="ARBA" id="ARBA00023054"/>
    </source>
</evidence>
<dbReference type="EMBL" id="NCSJ02000002">
    <property type="protein sequence ID" value="RFU36144.1"/>
    <property type="molecule type" value="Genomic_DNA"/>
</dbReference>
<feature type="region of interest" description="Disordered" evidence="5">
    <location>
        <begin position="75"/>
        <end position="209"/>
    </location>
</feature>
<evidence type="ECO:0000313" key="6">
    <source>
        <dbReference type="EMBL" id="RFU36144.1"/>
    </source>
</evidence>
<feature type="non-terminal residue" evidence="6">
    <location>
        <position position="1"/>
    </location>
</feature>
<dbReference type="Pfam" id="PF09805">
    <property type="entry name" value="Nop25"/>
    <property type="match status" value="1"/>
</dbReference>
<evidence type="ECO:0000313" key="7">
    <source>
        <dbReference type="Proteomes" id="UP000258309"/>
    </source>
</evidence>
<keyword evidence="3" id="KW-0175">Coiled coil</keyword>
<accession>A0A3E2HS02</accession>
<dbReference type="GO" id="GO:0019843">
    <property type="term" value="F:rRNA binding"/>
    <property type="evidence" value="ECO:0007669"/>
    <property type="project" value="TreeGrafter"/>
</dbReference>
<evidence type="ECO:0000256" key="2">
    <source>
        <dbReference type="ARBA" id="ARBA00007175"/>
    </source>
</evidence>
<dbReference type="STRING" id="5539.A0A3E2HS02"/>
<keyword evidence="4" id="KW-0539">Nucleus</keyword>
<evidence type="ECO:0000256" key="1">
    <source>
        <dbReference type="ARBA" id="ARBA00004604"/>
    </source>
</evidence>
<evidence type="ECO:0000256" key="5">
    <source>
        <dbReference type="SAM" id="MobiDB-lite"/>
    </source>
</evidence>
<feature type="compositionally biased region" description="Basic and acidic residues" evidence="5">
    <location>
        <begin position="175"/>
        <end position="184"/>
    </location>
</feature>
<feature type="compositionally biased region" description="Basic residues" evidence="5">
    <location>
        <begin position="197"/>
        <end position="207"/>
    </location>
</feature>
<gene>
    <name evidence="6" type="ORF">B7463_g202</name>
</gene>
<dbReference type="OMA" id="EWDGFPD"/>
<reference evidence="6 7" key="1">
    <citation type="submission" date="2018-05" db="EMBL/GenBank/DDBJ databases">
        <title>Draft genome sequence of Scytalidium lignicola DSM 105466, a ubiquitous saprotrophic fungus.</title>
        <authorList>
            <person name="Buettner E."/>
            <person name="Gebauer A.M."/>
            <person name="Hofrichter M."/>
            <person name="Liers C."/>
            <person name="Kellner H."/>
        </authorList>
    </citation>
    <scope>NUCLEOTIDE SEQUENCE [LARGE SCALE GENOMIC DNA]</scope>
    <source>
        <strain evidence="6 7">DSM 105466</strain>
    </source>
</reference>
<feature type="compositionally biased region" description="Basic and acidic residues" evidence="5">
    <location>
        <begin position="97"/>
        <end position="110"/>
    </location>
</feature>